<sequence>MIGSAEDGVRSALKTQEERLSKIEELISGRYKELHDRRSVLTEHLRDLLLPSEPVQSACSQS</sequence>
<evidence type="ECO:0000313" key="2">
    <source>
        <dbReference type="Proteomes" id="UP000314294"/>
    </source>
</evidence>
<proteinExistence type="predicted"/>
<keyword evidence="2" id="KW-1185">Reference proteome</keyword>
<dbReference type="AlphaFoldDB" id="A0A4Z2JFI2"/>
<accession>A0A4Z2JFI2</accession>
<gene>
    <name evidence="1" type="ORF">EYF80_001357</name>
</gene>
<evidence type="ECO:0000313" key="1">
    <source>
        <dbReference type="EMBL" id="TNN88574.1"/>
    </source>
</evidence>
<organism evidence="1 2">
    <name type="scientific">Liparis tanakae</name>
    <name type="common">Tanaka's snailfish</name>
    <dbReference type="NCBI Taxonomy" id="230148"/>
    <lineage>
        <taxon>Eukaryota</taxon>
        <taxon>Metazoa</taxon>
        <taxon>Chordata</taxon>
        <taxon>Craniata</taxon>
        <taxon>Vertebrata</taxon>
        <taxon>Euteleostomi</taxon>
        <taxon>Actinopterygii</taxon>
        <taxon>Neopterygii</taxon>
        <taxon>Teleostei</taxon>
        <taxon>Neoteleostei</taxon>
        <taxon>Acanthomorphata</taxon>
        <taxon>Eupercaria</taxon>
        <taxon>Perciformes</taxon>
        <taxon>Cottioidei</taxon>
        <taxon>Cottales</taxon>
        <taxon>Liparidae</taxon>
        <taxon>Liparis</taxon>
    </lineage>
</organism>
<comment type="caution">
    <text evidence="1">The sequence shown here is derived from an EMBL/GenBank/DDBJ whole genome shotgun (WGS) entry which is preliminary data.</text>
</comment>
<reference evidence="1 2" key="1">
    <citation type="submission" date="2019-03" db="EMBL/GenBank/DDBJ databases">
        <title>First draft genome of Liparis tanakae, snailfish: a comprehensive survey of snailfish specific genes.</title>
        <authorList>
            <person name="Kim W."/>
            <person name="Song I."/>
            <person name="Jeong J.-H."/>
            <person name="Kim D."/>
            <person name="Kim S."/>
            <person name="Ryu S."/>
            <person name="Song J.Y."/>
            <person name="Lee S.K."/>
        </authorList>
    </citation>
    <scope>NUCLEOTIDE SEQUENCE [LARGE SCALE GENOMIC DNA]</scope>
    <source>
        <tissue evidence="1">Muscle</tissue>
    </source>
</reference>
<dbReference type="Proteomes" id="UP000314294">
    <property type="component" value="Unassembled WGS sequence"/>
</dbReference>
<dbReference type="EMBL" id="SRLO01000005">
    <property type="protein sequence ID" value="TNN88574.1"/>
    <property type="molecule type" value="Genomic_DNA"/>
</dbReference>
<protein>
    <submittedName>
        <fullName evidence="1">Uncharacterized protein</fullName>
    </submittedName>
</protein>
<dbReference type="OrthoDB" id="10549069at2759"/>
<name>A0A4Z2JFI2_9TELE</name>